<evidence type="ECO:0000313" key="1">
    <source>
        <dbReference type="EMBL" id="MBA8924724.1"/>
    </source>
</evidence>
<reference evidence="1 2" key="1">
    <citation type="submission" date="2020-08" db="EMBL/GenBank/DDBJ databases">
        <title>Genomic Encyclopedia of Archaeal and Bacterial Type Strains, Phase II (KMG-II): from individual species to whole genera.</title>
        <authorList>
            <person name="Goeker M."/>
        </authorList>
    </citation>
    <scope>NUCLEOTIDE SEQUENCE [LARGE SCALE GENOMIC DNA]</scope>
    <source>
        <strain evidence="1 2">DSM 43850</strain>
    </source>
</reference>
<gene>
    <name evidence="1" type="ORF">BC739_001921</name>
</gene>
<protein>
    <submittedName>
        <fullName evidence="1">Uncharacterized protein</fullName>
    </submittedName>
</protein>
<proteinExistence type="predicted"/>
<keyword evidence="2" id="KW-1185">Reference proteome</keyword>
<organism evidence="1 2">
    <name type="scientific">Kutzneria viridogrisea</name>
    <dbReference type="NCBI Taxonomy" id="47990"/>
    <lineage>
        <taxon>Bacteria</taxon>
        <taxon>Bacillati</taxon>
        <taxon>Actinomycetota</taxon>
        <taxon>Actinomycetes</taxon>
        <taxon>Pseudonocardiales</taxon>
        <taxon>Pseudonocardiaceae</taxon>
        <taxon>Kutzneria</taxon>
    </lineage>
</organism>
<name>A0ABR6BCX9_9PSEU</name>
<sequence>MSVEDEVRITSEGRGLALTPAAWHAGPDMPAVQSPRQPDRVGIRREAFASDANTEGPPRIRMLSFATAPFWRIRFPPLLDLWLSHVDFN</sequence>
<dbReference type="EMBL" id="JACJID010000001">
    <property type="protein sequence ID" value="MBA8924724.1"/>
    <property type="molecule type" value="Genomic_DNA"/>
</dbReference>
<comment type="caution">
    <text evidence="1">The sequence shown here is derived from an EMBL/GenBank/DDBJ whole genome shotgun (WGS) entry which is preliminary data.</text>
</comment>
<evidence type="ECO:0000313" key="2">
    <source>
        <dbReference type="Proteomes" id="UP000517916"/>
    </source>
</evidence>
<dbReference type="Proteomes" id="UP000517916">
    <property type="component" value="Unassembled WGS sequence"/>
</dbReference>
<accession>A0ABR6BCX9</accession>